<accession>A0A5M4B3W1</accession>
<dbReference type="EMBL" id="BLAX01000001">
    <property type="protein sequence ID" value="GET34830.1"/>
    <property type="molecule type" value="Genomic_DNA"/>
</dbReference>
<dbReference type="AlphaFoldDB" id="A0A5M4B3W1"/>
<keyword evidence="3" id="KW-1185">Reference proteome</keyword>
<dbReference type="InterPro" id="IPR014444">
    <property type="entry name" value="PH1575-like"/>
</dbReference>
<dbReference type="Gene3D" id="3.40.50.10880">
    <property type="entry name" value="Uncharacterised protein PF01937, DUF89, domain 3"/>
    <property type="match status" value="1"/>
</dbReference>
<organism evidence="2 3">
    <name type="scientific">Prolixibacter bellariivorans</name>
    <dbReference type="NCBI Taxonomy" id="314319"/>
    <lineage>
        <taxon>Bacteria</taxon>
        <taxon>Pseudomonadati</taxon>
        <taxon>Bacteroidota</taxon>
        <taxon>Bacteroidia</taxon>
        <taxon>Marinilabiliales</taxon>
        <taxon>Prolixibacteraceae</taxon>
        <taxon>Prolixibacter</taxon>
    </lineage>
</organism>
<comment type="caution">
    <text evidence="2">The sequence shown here is derived from an EMBL/GenBank/DDBJ whole genome shotgun (WGS) entry which is preliminary data.</text>
</comment>
<reference evidence="2 3" key="1">
    <citation type="submission" date="2019-10" db="EMBL/GenBank/DDBJ databases">
        <title>Prolixibacter strains distinguished by the presence of nitrate reductase genes were adept at nitrate-dependent anaerobic corrosion of metallic iron and carbon steel.</title>
        <authorList>
            <person name="Iino T."/>
            <person name="Shono N."/>
            <person name="Ito K."/>
            <person name="Nakamura R."/>
            <person name="Sueoka K."/>
            <person name="Harayama S."/>
            <person name="Ohkuma M."/>
        </authorList>
    </citation>
    <scope>NUCLEOTIDE SEQUENCE [LARGE SCALE GENOMIC DNA]</scope>
    <source>
        <strain evidence="2 3">JCM 13498</strain>
    </source>
</reference>
<feature type="domain" description="Damage-control phosphatase ARMT1-like metal-binding" evidence="1">
    <location>
        <begin position="1"/>
        <end position="275"/>
    </location>
</feature>
<proteinExistence type="predicted"/>
<dbReference type="InterPro" id="IPR002791">
    <property type="entry name" value="ARMT1-like_metal-bd"/>
</dbReference>
<dbReference type="RefSeq" id="WP_025866286.1">
    <property type="nucleotide sequence ID" value="NZ_BLAX01000001.1"/>
</dbReference>
<dbReference type="SUPFAM" id="SSF111321">
    <property type="entry name" value="AF1104-like"/>
    <property type="match status" value="1"/>
</dbReference>
<dbReference type="InterPro" id="IPR036075">
    <property type="entry name" value="ARMT-1-like_metal-bd_sf"/>
</dbReference>
<dbReference type="Proteomes" id="UP000391834">
    <property type="component" value="Unassembled WGS sequence"/>
</dbReference>
<evidence type="ECO:0000313" key="3">
    <source>
        <dbReference type="Proteomes" id="UP000391834"/>
    </source>
</evidence>
<evidence type="ECO:0000313" key="2">
    <source>
        <dbReference type="EMBL" id="GET34830.1"/>
    </source>
</evidence>
<protein>
    <recommendedName>
        <fullName evidence="1">Damage-control phosphatase ARMT1-like metal-binding domain-containing protein</fullName>
    </recommendedName>
</protein>
<name>A0A5M4B3W1_9BACT</name>
<sequence>MFPECVTCLIKQAEYYLKGLCRNDERVNDITLDLIRDMASSEHSQKTAPILPEFLNNAIETRCANGMKLKKDKSLQNARMLQLADEFRNDISLSISPVQRALQYALNGGRIFPNAYSENILREFMVGNSRMIPAIDDSGKLFNRIRNAKTILYVGNSCGEIVADKLFIERINHPGVYYIVRERPILNEVTKEDTKETGMNEVAKTIAMPSNFQIPVQLQKRSTFQELYQKADLVIAKGHNNFWKFQEEKTKDVFFLLSGHCQVINELLNIENNDTVVLYNKDFAKKNNQMNVEETLCG</sequence>
<evidence type="ECO:0000259" key="1">
    <source>
        <dbReference type="Pfam" id="PF01937"/>
    </source>
</evidence>
<dbReference type="Pfam" id="PF01937">
    <property type="entry name" value="ARMT1-like_dom"/>
    <property type="match status" value="1"/>
</dbReference>
<gene>
    <name evidence="2" type="ORF">PbJCM13498_36930</name>
</gene>
<dbReference type="OrthoDB" id="608345at2"/>
<dbReference type="PIRSF" id="PIRSF006593">
    <property type="entry name" value="UCP006593"/>
    <property type="match status" value="1"/>
</dbReference>